<dbReference type="RefSeq" id="WP_157977792.1">
    <property type="nucleotide sequence ID" value="NZ_CP139965.1"/>
</dbReference>
<evidence type="ECO:0000313" key="2">
    <source>
        <dbReference type="EMBL" id="WQD78907.1"/>
    </source>
</evidence>
<feature type="region of interest" description="Disordered" evidence="1">
    <location>
        <begin position="108"/>
        <end position="131"/>
    </location>
</feature>
<sequence>MRHPHVRIPITPLADIKLLFGMGSHSRIRGSEERAVRHERRWIGASHAETPHEIQTEKRAKADMNRMSHAAIRQCNIAKEIREVRACGKPQRNSKRVTEIDLSGLCTPFDAESTNTSVNSSEMKREEWENE</sequence>
<evidence type="ECO:0000256" key="1">
    <source>
        <dbReference type="SAM" id="MobiDB-lite"/>
    </source>
</evidence>
<gene>
    <name evidence="2" type="ORF">U0042_04140</name>
</gene>
<keyword evidence="3" id="KW-1185">Reference proteome</keyword>
<dbReference type="EMBL" id="CP139965">
    <property type="protein sequence ID" value="WQD78907.1"/>
    <property type="molecule type" value="Genomic_DNA"/>
</dbReference>
<organism evidence="2 3">
    <name type="scientific">Paraburkholderia kururiensis</name>
    <dbReference type="NCBI Taxonomy" id="984307"/>
    <lineage>
        <taxon>Bacteria</taxon>
        <taxon>Pseudomonadati</taxon>
        <taxon>Pseudomonadota</taxon>
        <taxon>Betaproteobacteria</taxon>
        <taxon>Burkholderiales</taxon>
        <taxon>Burkholderiaceae</taxon>
        <taxon>Paraburkholderia</taxon>
    </lineage>
</organism>
<feature type="compositionally biased region" description="Basic and acidic residues" evidence="1">
    <location>
        <begin position="49"/>
        <end position="66"/>
    </location>
</feature>
<feature type="compositionally biased region" description="Basic and acidic residues" evidence="1">
    <location>
        <begin position="122"/>
        <end position="131"/>
    </location>
</feature>
<proteinExistence type="predicted"/>
<protein>
    <submittedName>
        <fullName evidence="2">Uncharacterized protein</fullName>
    </submittedName>
</protein>
<reference evidence="2 3" key="1">
    <citation type="submission" date="2023-12" db="EMBL/GenBank/DDBJ databases">
        <title>Genome sequencing and assembly of bacterial species from a model synthetic community.</title>
        <authorList>
            <person name="Hogle S.L."/>
        </authorList>
    </citation>
    <scope>NUCLEOTIDE SEQUENCE [LARGE SCALE GENOMIC DNA]</scope>
    <source>
        <strain evidence="2 3">HAMBI 2494</strain>
    </source>
</reference>
<feature type="compositionally biased region" description="Polar residues" evidence="1">
    <location>
        <begin position="112"/>
        <end position="121"/>
    </location>
</feature>
<feature type="region of interest" description="Disordered" evidence="1">
    <location>
        <begin position="41"/>
        <end position="66"/>
    </location>
</feature>
<evidence type="ECO:0000313" key="3">
    <source>
        <dbReference type="Proteomes" id="UP001325479"/>
    </source>
</evidence>
<accession>A0ABZ0WNF9</accession>
<name>A0ABZ0WNF9_9BURK</name>
<dbReference type="Proteomes" id="UP001325479">
    <property type="component" value="Chromosome"/>
</dbReference>